<comment type="caution">
    <text evidence="1">The sequence shown here is derived from an EMBL/GenBank/DDBJ whole genome shotgun (WGS) entry which is preliminary data.</text>
</comment>
<name>A0A0Q9ZBQ0_9FLAO</name>
<dbReference type="EMBL" id="LKTP01000001">
    <property type="protein sequence ID" value="KRG30477.1"/>
    <property type="molecule type" value="Genomic_DNA"/>
</dbReference>
<dbReference type="AlphaFoldDB" id="A0A0Q9ZBQ0"/>
<keyword evidence="2" id="KW-1185">Reference proteome</keyword>
<sequence length="134" mass="15441">MSQAFSYKSYHTPVYRKALEIFKLSRAMAVHFTQDKHVLEMGFSACPKDRYAGDLVNESLQLAPGVASVVSAKNYGSRLERIRKIRKASKSLKTLCRNLEFSGVRESEFLELLKKEIHLFDKMIADWIQQLRKA</sequence>
<evidence type="ECO:0000313" key="1">
    <source>
        <dbReference type="EMBL" id="KRG30477.1"/>
    </source>
</evidence>
<evidence type="ECO:0008006" key="3">
    <source>
        <dbReference type="Google" id="ProtNLM"/>
    </source>
</evidence>
<dbReference type="Proteomes" id="UP000051643">
    <property type="component" value="Unassembled WGS sequence"/>
</dbReference>
<dbReference type="STRING" id="270918.APR42_01025"/>
<gene>
    <name evidence="1" type="ORF">APR42_01025</name>
</gene>
<protein>
    <recommendedName>
        <fullName evidence="3">Four helix bundle protein</fullName>
    </recommendedName>
</protein>
<accession>A0A0Q9ZBQ0</accession>
<dbReference type="RefSeq" id="WP_057480303.1">
    <property type="nucleotide sequence ID" value="NZ_BMWR01000002.1"/>
</dbReference>
<proteinExistence type="predicted"/>
<dbReference type="OrthoDB" id="1443689at2"/>
<evidence type="ECO:0000313" key="2">
    <source>
        <dbReference type="Proteomes" id="UP000051643"/>
    </source>
</evidence>
<organism evidence="1 2">
    <name type="scientific">Salegentibacter mishustinae</name>
    <dbReference type="NCBI Taxonomy" id="270918"/>
    <lineage>
        <taxon>Bacteria</taxon>
        <taxon>Pseudomonadati</taxon>
        <taxon>Bacteroidota</taxon>
        <taxon>Flavobacteriia</taxon>
        <taxon>Flavobacteriales</taxon>
        <taxon>Flavobacteriaceae</taxon>
        <taxon>Salegentibacter</taxon>
    </lineage>
</organism>
<reference evidence="1" key="1">
    <citation type="submission" date="2015-10" db="EMBL/GenBank/DDBJ databases">
        <title>Draft genome sequence of Salegentibacter mishustinae KCTC 12263.</title>
        <authorList>
            <person name="Lin W."/>
            <person name="Zheng Q."/>
        </authorList>
    </citation>
    <scope>NUCLEOTIDE SEQUENCE [LARGE SCALE GENOMIC DNA]</scope>
    <source>
        <strain evidence="1">KCTC 12263</strain>
    </source>
</reference>